<protein>
    <submittedName>
        <fullName evidence="2">MerR family transcriptional regulator</fullName>
    </submittedName>
</protein>
<keyword evidence="3" id="KW-1185">Reference proteome</keyword>
<dbReference type="InterPro" id="IPR000551">
    <property type="entry name" value="MerR-type_HTH_dom"/>
</dbReference>
<dbReference type="Pfam" id="PF13411">
    <property type="entry name" value="MerR_1"/>
    <property type="match status" value="1"/>
</dbReference>
<proteinExistence type="predicted"/>
<accession>A0A2T3FZM2</accession>
<feature type="domain" description="HTH merR-type" evidence="1">
    <location>
        <begin position="1"/>
        <end position="68"/>
    </location>
</feature>
<gene>
    <name evidence="2" type="ORF">C7U55_05635</name>
</gene>
<dbReference type="SUPFAM" id="SSF46955">
    <property type="entry name" value="Putative DNA-binding domain"/>
    <property type="match status" value="1"/>
</dbReference>
<dbReference type="AlphaFoldDB" id="A0A2T3FZM2"/>
<reference evidence="3" key="1">
    <citation type="submission" date="2018-03" db="EMBL/GenBank/DDBJ databases">
        <title>Lachnoclostridium SNUG30370 gen.nov., sp.nov., isolated from human faeces.</title>
        <authorList>
            <person name="Seo B."/>
            <person name="Jeon K."/>
            <person name="Ko G."/>
        </authorList>
    </citation>
    <scope>NUCLEOTIDE SEQUENCE [LARGE SCALE GENOMIC DNA]</scope>
    <source>
        <strain evidence="3">SNUG30370</strain>
    </source>
</reference>
<name>A0A2T3FZM2_9FIRM</name>
<dbReference type="Proteomes" id="UP000241201">
    <property type="component" value="Unassembled WGS sequence"/>
</dbReference>
<dbReference type="GeneID" id="77470574"/>
<dbReference type="InterPro" id="IPR009061">
    <property type="entry name" value="DNA-bd_dom_put_sf"/>
</dbReference>
<dbReference type="EMBL" id="PYLP01000005">
    <property type="protein sequence ID" value="PST40745.1"/>
    <property type="molecule type" value="Genomic_DNA"/>
</dbReference>
<dbReference type="RefSeq" id="WP_106987737.1">
    <property type="nucleotide sequence ID" value="NZ_PYLP01000005.1"/>
</dbReference>
<evidence type="ECO:0000313" key="2">
    <source>
        <dbReference type="EMBL" id="PST40745.1"/>
    </source>
</evidence>
<evidence type="ECO:0000259" key="1">
    <source>
        <dbReference type="PROSITE" id="PS50937"/>
    </source>
</evidence>
<dbReference type="GO" id="GO:0006355">
    <property type="term" value="P:regulation of DNA-templated transcription"/>
    <property type="evidence" value="ECO:0007669"/>
    <property type="project" value="InterPro"/>
</dbReference>
<evidence type="ECO:0000313" key="3">
    <source>
        <dbReference type="Proteomes" id="UP000241201"/>
    </source>
</evidence>
<dbReference type="SMART" id="SM00422">
    <property type="entry name" value="HTH_MERR"/>
    <property type="match status" value="1"/>
</dbReference>
<comment type="caution">
    <text evidence="2">The sequence shown here is derived from an EMBL/GenBank/DDBJ whole genome shotgun (WGS) entry which is preliminary data.</text>
</comment>
<organism evidence="2 3">
    <name type="scientific">Faecalibacillus faecis</name>
    <dbReference type="NCBI Taxonomy" id="1982628"/>
    <lineage>
        <taxon>Bacteria</taxon>
        <taxon>Bacillati</taxon>
        <taxon>Bacillota</taxon>
        <taxon>Erysipelotrichia</taxon>
        <taxon>Erysipelotrichales</taxon>
        <taxon>Coprobacillaceae</taxon>
        <taxon>Faecalibacillus</taxon>
    </lineage>
</organism>
<dbReference type="GO" id="GO:0003677">
    <property type="term" value="F:DNA binding"/>
    <property type="evidence" value="ECO:0007669"/>
    <property type="project" value="InterPro"/>
</dbReference>
<sequence>MTIEEASKKYNIPIHILKEYEIWGLCQEVKKVMGSWQYDETDFERLNLIMMLYDLDFTVEEIKKYMKLSLEKNERECLKLLNKKRKGILDEVHLKEKQLSRIDYLRYEMDWENKE</sequence>
<dbReference type="Gene3D" id="1.10.1660.10">
    <property type="match status" value="1"/>
</dbReference>
<dbReference type="PROSITE" id="PS50937">
    <property type="entry name" value="HTH_MERR_2"/>
    <property type="match status" value="1"/>
</dbReference>